<feature type="signal peptide" evidence="1">
    <location>
        <begin position="1"/>
        <end position="23"/>
    </location>
</feature>
<dbReference type="RefSeq" id="WP_317635543.1">
    <property type="nucleotide sequence ID" value="NZ_AP026802.1"/>
</dbReference>
<dbReference type="PROSITE" id="PS51257">
    <property type="entry name" value="PROKAR_LIPOPROTEIN"/>
    <property type="match status" value="1"/>
</dbReference>
<reference evidence="2 3" key="1">
    <citation type="journal article" date="2023" name="Microbiol. Spectr.">
        <title>Symbiosis of Carpenter Bees with Uncharacterized Lactic Acid Bacteria Showing NAD Auxotrophy.</title>
        <authorList>
            <person name="Kawasaki S."/>
            <person name="Ozawa K."/>
            <person name="Mori T."/>
            <person name="Yamamoto A."/>
            <person name="Ito M."/>
            <person name="Ohkuma M."/>
            <person name="Sakamoto M."/>
            <person name="Matsutani M."/>
        </authorList>
    </citation>
    <scope>NUCLEOTIDE SEQUENCE [LARGE SCALE GENOMIC DNA]</scope>
    <source>
        <strain evidence="2 3">XA3</strain>
    </source>
</reference>
<keyword evidence="3" id="KW-1185">Reference proteome</keyword>
<organism evidence="2 3">
    <name type="scientific">Xylocopilactobacillus apicola</name>
    <dbReference type="NCBI Taxonomy" id="2932184"/>
    <lineage>
        <taxon>Bacteria</taxon>
        <taxon>Bacillati</taxon>
        <taxon>Bacillota</taxon>
        <taxon>Bacilli</taxon>
        <taxon>Lactobacillales</taxon>
        <taxon>Lactobacillaceae</taxon>
        <taxon>Xylocopilactobacillus</taxon>
    </lineage>
</organism>
<gene>
    <name evidence="2" type="ORF">XA3_00240</name>
</gene>
<protein>
    <recommendedName>
        <fullName evidence="4">Lipoprotein</fullName>
    </recommendedName>
</protein>
<accession>A0AAU9D224</accession>
<dbReference type="AlphaFoldDB" id="A0AAU9D224"/>
<evidence type="ECO:0008006" key="4">
    <source>
        <dbReference type="Google" id="ProtNLM"/>
    </source>
</evidence>
<proteinExistence type="predicted"/>
<sequence length="317" mass="35384">MKNKKTIFLLVLLSMLLVLTGCAKSNKQALVSEYEKMASQKEAKATFDLKINKLELSNDEKEKMDASSMMALNLFKQSTINGELYSDGKNGKGNIKVNAMEQTIPLDFVGNDQKVYLDADFLGSIIKLMGSFSSKVPSYDFSKLSGKYVDVIALSEESGKKVSSANKKNATKAANNIQQDSAAALKEVVDSLPKDAVTKKDNVITATLHKYDVKKATEIYNKYLEKHKDDDVKPMKQSDIDKFFSKQKALDIVIKFDTKASKLKYTLTMQPKDGGEIEAEFNTQTEKYDKKIEMPSSDKIVSPKEFSEQLLQIMGGR</sequence>
<dbReference type="KEGG" id="xap:XA3_00240"/>
<dbReference type="EMBL" id="AP026802">
    <property type="protein sequence ID" value="BDR57583.1"/>
    <property type="molecule type" value="Genomic_DNA"/>
</dbReference>
<name>A0AAU9D224_9LACO</name>
<evidence type="ECO:0000313" key="3">
    <source>
        <dbReference type="Proteomes" id="UP001321861"/>
    </source>
</evidence>
<keyword evidence="1" id="KW-0732">Signal</keyword>
<evidence type="ECO:0000256" key="1">
    <source>
        <dbReference type="SAM" id="SignalP"/>
    </source>
</evidence>
<dbReference type="Proteomes" id="UP001321861">
    <property type="component" value="Chromosome"/>
</dbReference>
<evidence type="ECO:0000313" key="2">
    <source>
        <dbReference type="EMBL" id="BDR57583.1"/>
    </source>
</evidence>
<feature type="chain" id="PRO_5043829589" description="Lipoprotein" evidence="1">
    <location>
        <begin position="24"/>
        <end position="317"/>
    </location>
</feature>